<dbReference type="PANTHER" id="PTHR16228:SF7">
    <property type="entry name" value="SLC41A_MGTE INTEGRAL MEMBRANE DOMAIN-CONTAINING PROTEIN"/>
    <property type="match status" value="1"/>
</dbReference>
<comment type="similarity">
    <text evidence="2">Belongs to the SLC41A transporter family.</text>
</comment>
<dbReference type="AlphaFoldDB" id="A0A3M7PG90"/>
<feature type="transmembrane region" description="Helical" evidence="9">
    <location>
        <begin position="38"/>
        <end position="56"/>
    </location>
</feature>
<dbReference type="Proteomes" id="UP000276133">
    <property type="component" value="Unassembled WGS sequence"/>
</dbReference>
<dbReference type="PANTHER" id="PTHR16228">
    <property type="entry name" value="DIVALENT CATION TRANSPORTER SOLUTE CARRIER FAMILY 41"/>
    <property type="match status" value="1"/>
</dbReference>
<comment type="caution">
    <text evidence="11">The sequence shown here is derived from an EMBL/GenBank/DDBJ whole genome shotgun (WGS) entry which is preliminary data.</text>
</comment>
<evidence type="ECO:0000256" key="9">
    <source>
        <dbReference type="SAM" id="Phobius"/>
    </source>
</evidence>
<comment type="subcellular location">
    <subcellularLocation>
        <location evidence="1">Membrane</location>
        <topology evidence="1">Multi-pass membrane protein</topology>
    </subcellularLocation>
</comment>
<reference evidence="11 12" key="1">
    <citation type="journal article" date="2018" name="Sci. Rep.">
        <title>Genomic signatures of local adaptation to the degree of environmental predictability in rotifers.</title>
        <authorList>
            <person name="Franch-Gras L."/>
            <person name="Hahn C."/>
            <person name="Garcia-Roger E.M."/>
            <person name="Carmona M.J."/>
            <person name="Serra M."/>
            <person name="Gomez A."/>
        </authorList>
    </citation>
    <scope>NUCLEOTIDE SEQUENCE [LARGE SCALE GENOMIC DNA]</scope>
    <source>
        <strain evidence="11">HYR1</strain>
    </source>
</reference>
<organism evidence="11 12">
    <name type="scientific">Brachionus plicatilis</name>
    <name type="common">Marine rotifer</name>
    <name type="synonym">Brachionus muelleri</name>
    <dbReference type="NCBI Taxonomy" id="10195"/>
    <lineage>
        <taxon>Eukaryota</taxon>
        <taxon>Metazoa</taxon>
        <taxon>Spiralia</taxon>
        <taxon>Gnathifera</taxon>
        <taxon>Rotifera</taxon>
        <taxon>Eurotatoria</taxon>
        <taxon>Monogononta</taxon>
        <taxon>Pseudotrocha</taxon>
        <taxon>Ploima</taxon>
        <taxon>Brachionidae</taxon>
        <taxon>Brachionus</taxon>
    </lineage>
</organism>
<feature type="domain" description="SLC41A/MgtE integral membrane" evidence="10">
    <location>
        <begin position="29"/>
        <end position="85"/>
    </location>
</feature>
<evidence type="ECO:0000256" key="8">
    <source>
        <dbReference type="ARBA" id="ARBA00023136"/>
    </source>
</evidence>
<dbReference type="InterPro" id="IPR006667">
    <property type="entry name" value="SLC41_membr_dom"/>
</dbReference>
<protein>
    <submittedName>
        <fullName evidence="11">Solute carrier family 41 member 2</fullName>
    </submittedName>
</protein>
<keyword evidence="7" id="KW-0406">Ion transport</keyword>
<feature type="transmembrane region" description="Helical" evidence="9">
    <location>
        <begin position="68"/>
        <end position="91"/>
    </location>
</feature>
<dbReference type="OrthoDB" id="5791097at2759"/>
<dbReference type="GO" id="GO:0005886">
    <property type="term" value="C:plasma membrane"/>
    <property type="evidence" value="ECO:0007669"/>
    <property type="project" value="TreeGrafter"/>
</dbReference>
<evidence type="ECO:0000256" key="6">
    <source>
        <dbReference type="ARBA" id="ARBA00022989"/>
    </source>
</evidence>
<dbReference type="SUPFAM" id="SSF161093">
    <property type="entry name" value="MgtE membrane domain-like"/>
    <property type="match status" value="1"/>
</dbReference>
<evidence type="ECO:0000256" key="7">
    <source>
        <dbReference type="ARBA" id="ARBA00023065"/>
    </source>
</evidence>
<sequence>MKFVISKFLEKIKLINRFLYIIMSITFIYLSTNSFRRAYEVLILLILCYLMVHIFWRWNQNPDIMCIPLLTAIGDFLGVCFLLLCFHLVYLTGEKRLRNTTTEMNFSSIRASKNKKNKILFSKSKIHFVLFLGLPKNLEHAIHVCVRSREKD</sequence>
<dbReference type="EMBL" id="REGN01011012">
    <property type="protein sequence ID" value="RMZ98058.1"/>
    <property type="molecule type" value="Genomic_DNA"/>
</dbReference>
<proteinExistence type="inferred from homology"/>
<evidence type="ECO:0000256" key="1">
    <source>
        <dbReference type="ARBA" id="ARBA00004141"/>
    </source>
</evidence>
<keyword evidence="8 9" id="KW-0472">Membrane</keyword>
<dbReference type="Gene3D" id="1.10.357.20">
    <property type="entry name" value="SLC41 divalent cation transporters, integral membrane domain"/>
    <property type="match status" value="1"/>
</dbReference>
<gene>
    <name evidence="11" type="ORF">BpHYR1_037695</name>
</gene>
<keyword evidence="5" id="KW-0460">Magnesium</keyword>
<keyword evidence="4 9" id="KW-0812">Transmembrane</keyword>
<keyword evidence="12" id="KW-1185">Reference proteome</keyword>
<evidence type="ECO:0000259" key="10">
    <source>
        <dbReference type="Pfam" id="PF01769"/>
    </source>
</evidence>
<feature type="transmembrane region" description="Helical" evidence="9">
    <location>
        <begin position="14"/>
        <end position="31"/>
    </location>
</feature>
<evidence type="ECO:0000256" key="2">
    <source>
        <dbReference type="ARBA" id="ARBA00009749"/>
    </source>
</evidence>
<dbReference type="InterPro" id="IPR045349">
    <property type="entry name" value="SLC41A1-3"/>
</dbReference>
<evidence type="ECO:0000256" key="4">
    <source>
        <dbReference type="ARBA" id="ARBA00022692"/>
    </source>
</evidence>
<dbReference type="InterPro" id="IPR036739">
    <property type="entry name" value="SLC41_membr_dom_sf"/>
</dbReference>
<name>A0A3M7PG90_BRAPC</name>
<evidence type="ECO:0000256" key="3">
    <source>
        <dbReference type="ARBA" id="ARBA00022448"/>
    </source>
</evidence>
<evidence type="ECO:0000313" key="11">
    <source>
        <dbReference type="EMBL" id="RMZ98058.1"/>
    </source>
</evidence>
<dbReference type="Pfam" id="PF01769">
    <property type="entry name" value="MgtE"/>
    <property type="match status" value="1"/>
</dbReference>
<evidence type="ECO:0000256" key="5">
    <source>
        <dbReference type="ARBA" id="ARBA00022842"/>
    </source>
</evidence>
<evidence type="ECO:0000313" key="12">
    <source>
        <dbReference type="Proteomes" id="UP000276133"/>
    </source>
</evidence>
<keyword evidence="6 9" id="KW-1133">Transmembrane helix</keyword>
<dbReference type="GO" id="GO:0008324">
    <property type="term" value="F:monoatomic cation transmembrane transporter activity"/>
    <property type="evidence" value="ECO:0007669"/>
    <property type="project" value="InterPro"/>
</dbReference>
<accession>A0A3M7PG90</accession>
<keyword evidence="3" id="KW-0813">Transport</keyword>